<proteinExistence type="predicted"/>
<dbReference type="EMBL" id="AZST01000886">
    <property type="protein sequence ID" value="KEP46958.1"/>
    <property type="molecule type" value="Genomic_DNA"/>
</dbReference>
<feature type="compositionally biased region" description="Basic residues" evidence="1">
    <location>
        <begin position="27"/>
        <end position="37"/>
    </location>
</feature>
<comment type="caution">
    <text evidence="2">The sequence shown here is derived from an EMBL/GenBank/DDBJ whole genome shotgun (WGS) entry which is preliminary data.</text>
</comment>
<organism evidence="2 3">
    <name type="scientific">Rhizoctonia solani 123E</name>
    <dbReference type="NCBI Taxonomy" id="1423351"/>
    <lineage>
        <taxon>Eukaryota</taxon>
        <taxon>Fungi</taxon>
        <taxon>Dikarya</taxon>
        <taxon>Basidiomycota</taxon>
        <taxon>Agaricomycotina</taxon>
        <taxon>Agaricomycetes</taxon>
        <taxon>Cantharellales</taxon>
        <taxon>Ceratobasidiaceae</taxon>
        <taxon>Rhizoctonia</taxon>
    </lineage>
</organism>
<accession>A0A074RQH9</accession>
<feature type="region of interest" description="Disordered" evidence="1">
    <location>
        <begin position="190"/>
        <end position="213"/>
    </location>
</feature>
<name>A0A074RQH9_9AGAM</name>
<evidence type="ECO:0000256" key="1">
    <source>
        <dbReference type="SAM" id="MobiDB-lite"/>
    </source>
</evidence>
<keyword evidence="3" id="KW-1185">Reference proteome</keyword>
<protein>
    <submittedName>
        <fullName evidence="2">Uncharacterized protein</fullName>
    </submittedName>
</protein>
<feature type="compositionally biased region" description="Acidic residues" evidence="1">
    <location>
        <begin position="788"/>
        <end position="800"/>
    </location>
</feature>
<feature type="compositionally biased region" description="Basic and acidic residues" evidence="1">
    <location>
        <begin position="190"/>
        <end position="204"/>
    </location>
</feature>
<dbReference type="HOGENOM" id="CLU_007161_0_0_1"/>
<dbReference type="Proteomes" id="UP000027456">
    <property type="component" value="Unassembled WGS sequence"/>
</dbReference>
<feature type="region of interest" description="Disordered" evidence="1">
    <location>
        <begin position="769"/>
        <end position="801"/>
    </location>
</feature>
<sequence length="912" mass="103432">MTEDERSATPTRSITPASGSDDSDSGKKKHKAPKPRRKVIYKLAMGEKGWIKPNFTKFVLKIGRRGAKGDTARAYCTNNITPRFMVEFYKQADLDDEETKKTQYEADYAIYVYLSNLWKKERKRIRKLDGPDDGSAPGPTKFHPQYYWADAHGEEIAAELEKKIGDQPSLAGDVGLWRHTVSELFKAKSPEEQSKWKNQAEREKAKHKVVAKAKEPLSDKEKMLFIKDWCGQMESLVKLGESRGGIQTLIHFGTPDVKEVNGEEKKIMKFTSYTSKQSSSYTRTKDFNDGEEKFGHYVAENMGAWAERCIPIAITPADDGAPVIPELPENPVLSLLRALVRSGMKAHWLYAAGQGKVPWTEISQAIAEGKYDWITKDRLPTEKLPSGKRVRFVDPGDMTIDECLIWLRHLKRRQLAGSDTSMNFQFQQVYATRTHVFPEWTKSHHKQPTRRAQVDVYVVQYKGYLDRPETYDPIPYDDNSWDYFYRDTGKAGLIHWVGLPSRPKAPVPPVVSSSEVEAYQNWFDAIKETQEGCYKQIFSSLDLVNRLDRGISLIAQDELWRLANQKPREVPLAIPQNPPPPSMLQQWLASPWVVSYLLAPHEMERTGSPTFFEDWQHRMRSGPLYHPLSKTYRGGRLGLVWVIRGILKHLATVGAAAGVLKLPKEAPTGSDFSQLTLTDWDRAVKWLAAWHSLLEEACQSLELTVRERQKPAIAPSSENDSQPSIGDGGVSDTNVDHTMEPVDEQDTFLPPRAFIPRKAKVSASYLDPYIELDKDQPEPRGSGSSSESEGEPLDEGDVESSLETRLPTLLKAAPVKSGNYEQRACVFGPKPKSKPVSPYPHDPEKIHEGVDAYFQTTSNLFSAYKSLKLNNGLPYTTKLRDWIHQHTSSLEEPRRHLVSTVLLQRLTWRQAQ</sequence>
<feature type="region of interest" description="Disordered" evidence="1">
    <location>
        <begin position="1"/>
        <end position="37"/>
    </location>
</feature>
<feature type="region of interest" description="Disordered" evidence="1">
    <location>
        <begin position="709"/>
        <end position="737"/>
    </location>
</feature>
<dbReference type="AlphaFoldDB" id="A0A074RQH9"/>
<reference evidence="2 3" key="1">
    <citation type="submission" date="2013-12" db="EMBL/GenBank/DDBJ databases">
        <authorList>
            <person name="Cubeta M."/>
            <person name="Pakala S."/>
            <person name="Fedorova N."/>
            <person name="Thomas E."/>
            <person name="Dean R."/>
            <person name="Jabaji S."/>
            <person name="Neate S."/>
            <person name="Toda T."/>
            <person name="Tavantzis S."/>
            <person name="Vilgalys R."/>
            <person name="Bharathan N."/>
            <person name="Pakala S."/>
            <person name="Losada L.S."/>
            <person name="Zafar N."/>
            <person name="Nierman W."/>
        </authorList>
    </citation>
    <scope>NUCLEOTIDE SEQUENCE [LARGE SCALE GENOMIC DNA]</scope>
    <source>
        <strain evidence="2 3">123E</strain>
    </source>
</reference>
<gene>
    <name evidence="2" type="ORF">V565_173750</name>
</gene>
<feature type="non-terminal residue" evidence="2">
    <location>
        <position position="912"/>
    </location>
</feature>
<evidence type="ECO:0000313" key="3">
    <source>
        <dbReference type="Proteomes" id="UP000027456"/>
    </source>
</evidence>
<feature type="compositionally biased region" description="Polar residues" evidence="1">
    <location>
        <begin position="8"/>
        <end position="17"/>
    </location>
</feature>
<evidence type="ECO:0000313" key="2">
    <source>
        <dbReference type="EMBL" id="KEP46958.1"/>
    </source>
</evidence>
<dbReference type="OrthoDB" id="3215280at2759"/>